<dbReference type="SUPFAM" id="SSF46966">
    <property type="entry name" value="Spectrin repeat"/>
    <property type="match status" value="2"/>
</dbReference>
<reference evidence="1" key="1">
    <citation type="submission" date="2025-08" db="UniProtKB">
        <authorList>
            <consortium name="Ensembl"/>
        </authorList>
    </citation>
    <scope>IDENTIFICATION</scope>
</reference>
<proteinExistence type="predicted"/>
<dbReference type="Gene3D" id="1.20.58.60">
    <property type="match status" value="1"/>
</dbReference>
<sequence>MGKLQRVSAQLVELSPEQGAPFQQRWQEAEEQYGCIRERVCQAAALDRARPPLHLPQLTERMDLLLECLERLQSRLQSQPSIRGDAAHLREQIRENSLALGELEKLGVALETIQAQGSELLASMQAANSDAAARGIALRGYPRIQERTAQLLSQWGCLRGRCQEQERWLRELLALADRFWHGLSELALTLSDTQQLVLGLEEAGGDTEPRPVLQALREEIDSLQGELDTLGSLGVELMSSCGDPDKPDVTKSLDDVGCWGFARADTPHRGLPRNLHRPPVPTWGCEGLRGHHGGPWAWLKAGPGSGARSGAMWRCRTIGAWS</sequence>
<dbReference type="AlphaFoldDB" id="A0A8C4XR63"/>
<protein>
    <submittedName>
        <fullName evidence="1">Uncharacterized protein</fullName>
    </submittedName>
</protein>
<dbReference type="Ensembl" id="ENSFTIT00000016383.1">
    <property type="protein sequence ID" value="ENSFTIP00000015720.1"/>
    <property type="gene ID" value="ENSFTIG00000010413.1"/>
</dbReference>
<keyword evidence="2" id="KW-1185">Reference proteome</keyword>
<organism evidence="1 2">
    <name type="scientific">Falco tinnunculus</name>
    <name type="common">Common kestrel</name>
    <dbReference type="NCBI Taxonomy" id="100819"/>
    <lineage>
        <taxon>Eukaryota</taxon>
        <taxon>Metazoa</taxon>
        <taxon>Chordata</taxon>
        <taxon>Craniata</taxon>
        <taxon>Vertebrata</taxon>
        <taxon>Euteleostomi</taxon>
        <taxon>Archelosauria</taxon>
        <taxon>Archosauria</taxon>
        <taxon>Dinosauria</taxon>
        <taxon>Saurischia</taxon>
        <taxon>Theropoda</taxon>
        <taxon>Coelurosauria</taxon>
        <taxon>Aves</taxon>
        <taxon>Neognathae</taxon>
        <taxon>Neoaves</taxon>
        <taxon>Telluraves</taxon>
        <taxon>Australaves</taxon>
        <taxon>Falconiformes</taxon>
        <taxon>Falconidae</taxon>
        <taxon>Falco</taxon>
    </lineage>
</organism>
<dbReference type="Proteomes" id="UP000694562">
    <property type="component" value="Unplaced"/>
</dbReference>
<dbReference type="OMA" id="EQYGHIR"/>
<evidence type="ECO:0000313" key="1">
    <source>
        <dbReference type="Ensembl" id="ENSFTIP00000015720.1"/>
    </source>
</evidence>
<dbReference type="OrthoDB" id="10016565at2759"/>
<evidence type="ECO:0000313" key="2">
    <source>
        <dbReference type="Proteomes" id="UP000694562"/>
    </source>
</evidence>
<reference evidence="1" key="2">
    <citation type="submission" date="2025-09" db="UniProtKB">
        <authorList>
            <consortium name="Ensembl"/>
        </authorList>
    </citation>
    <scope>IDENTIFICATION</scope>
</reference>
<name>A0A8C4XR63_FALTI</name>
<accession>A0A8C4XR63</accession>